<evidence type="ECO:0000313" key="2">
    <source>
        <dbReference type="Proteomes" id="UP000295444"/>
    </source>
</evidence>
<evidence type="ECO:0000313" key="1">
    <source>
        <dbReference type="EMBL" id="TDP89612.1"/>
    </source>
</evidence>
<organism evidence="1 2">
    <name type="scientific">Labedaea rhizosphaerae</name>
    <dbReference type="NCBI Taxonomy" id="598644"/>
    <lineage>
        <taxon>Bacteria</taxon>
        <taxon>Bacillati</taxon>
        <taxon>Actinomycetota</taxon>
        <taxon>Actinomycetes</taxon>
        <taxon>Pseudonocardiales</taxon>
        <taxon>Pseudonocardiaceae</taxon>
        <taxon>Labedaea</taxon>
    </lineage>
</organism>
<protein>
    <submittedName>
        <fullName evidence="1">Uncharacterized protein</fullName>
    </submittedName>
</protein>
<name>A0A4R6RS43_LABRH</name>
<sequence>MAPHRGSPTSISHDVSGKFLHADGYIGNLVVFRSTTETASHWVICQVGTI</sequence>
<reference evidence="1 2" key="1">
    <citation type="submission" date="2019-03" db="EMBL/GenBank/DDBJ databases">
        <title>Genomic Encyclopedia of Type Strains, Phase IV (KMG-IV): sequencing the most valuable type-strain genomes for metagenomic binning, comparative biology and taxonomic classification.</title>
        <authorList>
            <person name="Goeker M."/>
        </authorList>
    </citation>
    <scope>NUCLEOTIDE SEQUENCE [LARGE SCALE GENOMIC DNA]</scope>
    <source>
        <strain evidence="1 2">DSM 45361</strain>
    </source>
</reference>
<comment type="caution">
    <text evidence="1">The sequence shown here is derived from an EMBL/GenBank/DDBJ whole genome shotgun (WGS) entry which is preliminary data.</text>
</comment>
<proteinExistence type="predicted"/>
<dbReference type="AlphaFoldDB" id="A0A4R6RS43"/>
<gene>
    <name evidence="1" type="ORF">EV186_11212</name>
</gene>
<dbReference type="EMBL" id="SNXZ01000012">
    <property type="protein sequence ID" value="TDP89612.1"/>
    <property type="molecule type" value="Genomic_DNA"/>
</dbReference>
<dbReference type="Proteomes" id="UP000295444">
    <property type="component" value="Unassembled WGS sequence"/>
</dbReference>
<accession>A0A4R6RS43</accession>
<keyword evidence="2" id="KW-1185">Reference proteome</keyword>